<evidence type="ECO:0000256" key="2">
    <source>
        <dbReference type="ARBA" id="ARBA00022692"/>
    </source>
</evidence>
<dbReference type="PANTHER" id="PTHR24025:SF23">
    <property type="entry name" value="NEURAL-CADHERIN"/>
    <property type="match status" value="1"/>
</dbReference>
<feature type="non-terminal residue" evidence="12">
    <location>
        <position position="1"/>
    </location>
</feature>
<dbReference type="SMART" id="SM00112">
    <property type="entry name" value="CA"/>
    <property type="match status" value="5"/>
</dbReference>
<keyword evidence="2" id="KW-0812">Transmembrane</keyword>
<dbReference type="PROSITE" id="PS00232">
    <property type="entry name" value="CADHERIN_1"/>
    <property type="match status" value="3"/>
</dbReference>
<organism evidence="12 13">
    <name type="scientific">Gavia stellata</name>
    <name type="common">Red-throated diver</name>
    <name type="synonym">Colymbus stellatus</name>
    <dbReference type="NCBI Taxonomy" id="37040"/>
    <lineage>
        <taxon>Eukaryota</taxon>
        <taxon>Metazoa</taxon>
        <taxon>Chordata</taxon>
        <taxon>Craniata</taxon>
        <taxon>Vertebrata</taxon>
        <taxon>Euteleostomi</taxon>
        <taxon>Archelosauria</taxon>
        <taxon>Archosauria</taxon>
        <taxon>Dinosauria</taxon>
        <taxon>Saurischia</taxon>
        <taxon>Theropoda</taxon>
        <taxon>Coelurosauria</taxon>
        <taxon>Aves</taxon>
        <taxon>Neognathae</taxon>
        <taxon>Neoaves</taxon>
        <taxon>Aequornithes</taxon>
        <taxon>Gaviiformes</taxon>
        <taxon>Gaviidae</taxon>
        <taxon>Gavia</taxon>
    </lineage>
</organism>
<dbReference type="EMBL" id="KK628832">
    <property type="protein sequence ID" value="KFV54520.1"/>
    <property type="molecule type" value="Genomic_DNA"/>
</dbReference>
<keyword evidence="4" id="KW-0677">Repeat</keyword>
<dbReference type="AlphaFoldDB" id="A0A093FD58"/>
<evidence type="ECO:0000256" key="8">
    <source>
        <dbReference type="ARBA" id="ARBA00023136"/>
    </source>
</evidence>
<evidence type="ECO:0000256" key="3">
    <source>
        <dbReference type="ARBA" id="ARBA00022729"/>
    </source>
</evidence>
<evidence type="ECO:0000256" key="9">
    <source>
        <dbReference type="ARBA" id="ARBA00023180"/>
    </source>
</evidence>
<dbReference type="InterPro" id="IPR020894">
    <property type="entry name" value="Cadherin_CS"/>
</dbReference>
<dbReference type="SUPFAM" id="SSF49313">
    <property type="entry name" value="Cadherin-like"/>
    <property type="match status" value="5"/>
</dbReference>
<dbReference type="GO" id="GO:0007156">
    <property type="term" value="P:homophilic cell adhesion via plasma membrane adhesion molecules"/>
    <property type="evidence" value="ECO:0007669"/>
    <property type="project" value="InterPro"/>
</dbReference>
<evidence type="ECO:0000256" key="4">
    <source>
        <dbReference type="ARBA" id="ARBA00022737"/>
    </source>
</evidence>
<dbReference type="Pfam" id="PF00028">
    <property type="entry name" value="Cadherin"/>
    <property type="match status" value="4"/>
</dbReference>
<comment type="subcellular location">
    <subcellularLocation>
        <location evidence="1">Membrane</location>
        <topology evidence="1">Single-pass membrane protein</topology>
    </subcellularLocation>
</comment>
<reference evidence="12 13" key="1">
    <citation type="submission" date="2014-04" db="EMBL/GenBank/DDBJ databases">
        <title>Genome evolution of avian class.</title>
        <authorList>
            <person name="Zhang G."/>
            <person name="Li C."/>
        </authorList>
    </citation>
    <scope>NUCLEOTIDE SEQUENCE [LARGE SCALE GENOMIC DNA]</scope>
    <source>
        <strain evidence="12">BGI_N328</strain>
    </source>
</reference>
<evidence type="ECO:0000256" key="7">
    <source>
        <dbReference type="ARBA" id="ARBA00022989"/>
    </source>
</evidence>
<dbReference type="FunFam" id="2.60.40.60:FF:000002">
    <property type="entry name" value="Protocadherin alpha 2"/>
    <property type="match status" value="1"/>
</dbReference>
<keyword evidence="7" id="KW-1133">Transmembrane helix</keyword>
<keyword evidence="9" id="KW-0325">Glycoprotein</keyword>
<feature type="domain" description="Cadherin" evidence="11">
    <location>
        <begin position="52"/>
        <end position="153"/>
    </location>
</feature>
<feature type="domain" description="Cadherin" evidence="11">
    <location>
        <begin position="382"/>
        <end position="452"/>
    </location>
</feature>
<dbReference type="PANTHER" id="PTHR24025">
    <property type="entry name" value="DESMOGLEIN FAMILY MEMBER"/>
    <property type="match status" value="1"/>
</dbReference>
<dbReference type="InterPro" id="IPR050971">
    <property type="entry name" value="Cadherin-domain_protein"/>
</dbReference>
<feature type="domain" description="Cadherin" evidence="11">
    <location>
        <begin position="262"/>
        <end position="365"/>
    </location>
</feature>
<dbReference type="FunFam" id="2.60.40.60:FF:000033">
    <property type="entry name" value="FAT atypical cadherin 1"/>
    <property type="match status" value="2"/>
</dbReference>
<keyword evidence="8" id="KW-0472">Membrane</keyword>
<protein>
    <submittedName>
        <fullName evidence="12">Protocadherin Fat 4</fullName>
    </submittedName>
</protein>
<sequence length="455" mass="49310">DGNGIISTKTKLDYESQNNYILNISLSDGNATDYAAVFIKVIDVNDNHPVFGITSTTITILENIPAGTSITSASATDVDEGFNGLVVYTLKGGEGKMDIDTSGLILLEKKLDRETQGFYNLTVIASDQGQPMLSTALNLTVIIDDVNDNPPVFSLSRYEVSVPEDEVLGRALLTVSATDLDAGANALLKYRIVSQQPPTSSPVFLVNLTTGQLSLSQQLDYETVKQFEVEVEASDGGQPSLSAKTLVVVHVLDVNDNPPEFNQPAYDIFVFENLQTGSPIYTFSVTDKDEVENAQITYYLSAEDGDNPYSIQQDGTISVNGYVDRETKEKYELLLVASDNGVPQRQNFTYVSIQVLDVNDNPPQFTKAQYSASIRVATAEEGASVLSVSATDLDVGNNSVISYSLMNHSNDFRINNRSGEIILSSNLDHITSDTVVTLLVMASDYGVPQLTSNGK</sequence>
<evidence type="ECO:0000256" key="6">
    <source>
        <dbReference type="ARBA" id="ARBA00022889"/>
    </source>
</evidence>
<accession>A0A093FD58</accession>
<dbReference type="PRINTS" id="PR00205">
    <property type="entry name" value="CADHERIN"/>
</dbReference>
<keyword evidence="5 10" id="KW-0106">Calcium</keyword>
<dbReference type="FunFam" id="2.60.40.60:FF:000104">
    <property type="entry name" value="cadherin-23 isoform X1"/>
    <property type="match status" value="1"/>
</dbReference>
<dbReference type="Gene3D" id="2.60.40.60">
    <property type="entry name" value="Cadherins"/>
    <property type="match status" value="5"/>
</dbReference>
<feature type="non-terminal residue" evidence="12">
    <location>
        <position position="455"/>
    </location>
</feature>
<name>A0A093FD58_GAVST</name>
<keyword evidence="3" id="KW-0732">Signal</keyword>
<keyword evidence="6" id="KW-0130">Cell adhesion</keyword>
<evidence type="ECO:0000256" key="10">
    <source>
        <dbReference type="PROSITE-ProRule" id="PRU00043"/>
    </source>
</evidence>
<feature type="domain" description="Cadherin" evidence="11">
    <location>
        <begin position="3"/>
        <end position="51"/>
    </location>
</feature>
<evidence type="ECO:0000313" key="12">
    <source>
        <dbReference type="EMBL" id="KFV54520.1"/>
    </source>
</evidence>
<dbReference type="GO" id="GO:0005509">
    <property type="term" value="F:calcium ion binding"/>
    <property type="evidence" value="ECO:0007669"/>
    <property type="project" value="UniProtKB-UniRule"/>
</dbReference>
<dbReference type="InterPro" id="IPR015919">
    <property type="entry name" value="Cadherin-like_sf"/>
</dbReference>
<dbReference type="GO" id="GO:0005911">
    <property type="term" value="C:cell-cell junction"/>
    <property type="evidence" value="ECO:0007669"/>
    <property type="project" value="TreeGrafter"/>
</dbReference>
<feature type="domain" description="Cadherin" evidence="11">
    <location>
        <begin position="154"/>
        <end position="261"/>
    </location>
</feature>
<proteinExistence type="predicted"/>
<dbReference type="CDD" id="cd11304">
    <property type="entry name" value="Cadherin_repeat"/>
    <property type="match status" value="5"/>
</dbReference>
<dbReference type="InterPro" id="IPR002126">
    <property type="entry name" value="Cadherin-like_dom"/>
</dbReference>
<dbReference type="PROSITE" id="PS50268">
    <property type="entry name" value="CADHERIN_2"/>
    <property type="match status" value="5"/>
</dbReference>
<evidence type="ECO:0000256" key="1">
    <source>
        <dbReference type="ARBA" id="ARBA00004167"/>
    </source>
</evidence>
<dbReference type="Proteomes" id="UP000054313">
    <property type="component" value="Unassembled WGS sequence"/>
</dbReference>
<keyword evidence="13" id="KW-1185">Reference proteome</keyword>
<gene>
    <name evidence="12" type="ORF">N328_11080</name>
</gene>
<evidence type="ECO:0000259" key="11">
    <source>
        <dbReference type="PROSITE" id="PS50268"/>
    </source>
</evidence>
<evidence type="ECO:0000256" key="5">
    <source>
        <dbReference type="ARBA" id="ARBA00022837"/>
    </source>
</evidence>
<evidence type="ECO:0000313" key="13">
    <source>
        <dbReference type="Proteomes" id="UP000054313"/>
    </source>
</evidence>
<dbReference type="GO" id="GO:0005886">
    <property type="term" value="C:plasma membrane"/>
    <property type="evidence" value="ECO:0007669"/>
    <property type="project" value="InterPro"/>
</dbReference>